<accession>A0A1G5JA02</accession>
<feature type="region of interest" description="Disordered" evidence="1">
    <location>
        <begin position="61"/>
        <end position="90"/>
    </location>
</feature>
<name>A0A1G5JA02_9HYPH</name>
<evidence type="ECO:0000313" key="3">
    <source>
        <dbReference type="Proteomes" id="UP000199569"/>
    </source>
</evidence>
<dbReference type="EMBL" id="FMVJ01000006">
    <property type="protein sequence ID" value="SCY84760.1"/>
    <property type="molecule type" value="Genomic_DNA"/>
</dbReference>
<protein>
    <submittedName>
        <fullName evidence="2">Uncharacterized protein</fullName>
    </submittedName>
</protein>
<dbReference type="AlphaFoldDB" id="A0A1G5JA02"/>
<proteinExistence type="predicted"/>
<feature type="compositionally biased region" description="Polar residues" evidence="1">
    <location>
        <begin position="63"/>
        <end position="78"/>
    </location>
</feature>
<evidence type="ECO:0000313" key="2">
    <source>
        <dbReference type="EMBL" id="SCY84760.1"/>
    </source>
</evidence>
<sequence length="194" mass="21603">MKKARPVSRVARAVPGAARKVVSGPSVAVAVPAEARLRHPVQPPARARSGSHLRRHRVLLKSNVRNRGENSASRQNALPRQLLPSRGQPLRNELRTRHLRGLSAQTLRSVSVPPAPMHRSANSVPQSASALRLPMPRRGLRRPLLLNRPRRLPRQSLERHRPRLAPAMRNVPIKVSRGPLRHLPPPSRSGAHRQ</sequence>
<feature type="region of interest" description="Disordered" evidence="1">
    <location>
        <begin position="175"/>
        <end position="194"/>
    </location>
</feature>
<dbReference type="Proteomes" id="UP000199569">
    <property type="component" value="Unassembled WGS sequence"/>
</dbReference>
<evidence type="ECO:0000256" key="1">
    <source>
        <dbReference type="SAM" id="MobiDB-lite"/>
    </source>
</evidence>
<organism evidence="2 3">
    <name type="scientific">Microvirga guangxiensis</name>
    <dbReference type="NCBI Taxonomy" id="549386"/>
    <lineage>
        <taxon>Bacteria</taxon>
        <taxon>Pseudomonadati</taxon>
        <taxon>Pseudomonadota</taxon>
        <taxon>Alphaproteobacteria</taxon>
        <taxon>Hyphomicrobiales</taxon>
        <taxon>Methylobacteriaceae</taxon>
        <taxon>Microvirga</taxon>
    </lineage>
</organism>
<reference evidence="2 3" key="1">
    <citation type="submission" date="2016-10" db="EMBL/GenBank/DDBJ databases">
        <authorList>
            <person name="de Groot N.N."/>
        </authorList>
    </citation>
    <scope>NUCLEOTIDE SEQUENCE [LARGE SCALE GENOMIC DNA]</scope>
    <source>
        <strain evidence="2 3">CGMCC 1.7666</strain>
    </source>
</reference>
<dbReference type="STRING" id="549386.SAMN02927923_02579"/>
<keyword evidence="3" id="KW-1185">Reference proteome</keyword>
<gene>
    <name evidence="2" type="ORF">SAMN02927923_02579</name>
</gene>